<name>A0A4Z2GP58_9TELE</name>
<sequence length="200" mass="21462">MQWVYSVKHPMAALRVMVVQRVRISSGFGLGGTLGVIEAASLPVEMSDPELSVLVLDPRRSNKLRSGLLLPSSLKPGWKQAVRLPVGLDDPLLGVKPEVEASLSDGGGGMLTTRVPDSSRTSTVSSRGVLDISSNFFRMNSFSVAFWKSWCGSFLPHRSLRLTDKRLFLIGGTGAGGVFVAVRQHAEDGPAAGREEARTS</sequence>
<dbReference type="AlphaFoldDB" id="A0A4Z2GP58"/>
<keyword evidence="3" id="KW-1185">Reference proteome</keyword>
<organism evidence="2 3">
    <name type="scientific">Liparis tanakae</name>
    <name type="common">Tanaka's snailfish</name>
    <dbReference type="NCBI Taxonomy" id="230148"/>
    <lineage>
        <taxon>Eukaryota</taxon>
        <taxon>Metazoa</taxon>
        <taxon>Chordata</taxon>
        <taxon>Craniata</taxon>
        <taxon>Vertebrata</taxon>
        <taxon>Euteleostomi</taxon>
        <taxon>Actinopterygii</taxon>
        <taxon>Neopterygii</taxon>
        <taxon>Teleostei</taxon>
        <taxon>Neoteleostei</taxon>
        <taxon>Acanthomorphata</taxon>
        <taxon>Eupercaria</taxon>
        <taxon>Perciformes</taxon>
        <taxon>Cottioidei</taxon>
        <taxon>Cottales</taxon>
        <taxon>Liparidae</taxon>
        <taxon>Liparis</taxon>
    </lineage>
</organism>
<evidence type="ECO:0000256" key="1">
    <source>
        <dbReference type="SAM" id="MobiDB-lite"/>
    </source>
</evidence>
<proteinExistence type="predicted"/>
<evidence type="ECO:0000313" key="2">
    <source>
        <dbReference type="EMBL" id="TNN54935.1"/>
    </source>
</evidence>
<dbReference type="Proteomes" id="UP000314294">
    <property type="component" value="Unassembled WGS sequence"/>
</dbReference>
<protein>
    <submittedName>
        <fullName evidence="2">Uncharacterized protein</fullName>
    </submittedName>
</protein>
<comment type="caution">
    <text evidence="2">The sequence shown here is derived from an EMBL/GenBank/DDBJ whole genome shotgun (WGS) entry which is preliminary data.</text>
</comment>
<dbReference type="EMBL" id="SRLO01000471">
    <property type="protein sequence ID" value="TNN54935.1"/>
    <property type="molecule type" value="Genomic_DNA"/>
</dbReference>
<gene>
    <name evidence="2" type="ORF">EYF80_034880</name>
</gene>
<reference evidence="2 3" key="1">
    <citation type="submission" date="2019-03" db="EMBL/GenBank/DDBJ databases">
        <title>First draft genome of Liparis tanakae, snailfish: a comprehensive survey of snailfish specific genes.</title>
        <authorList>
            <person name="Kim W."/>
            <person name="Song I."/>
            <person name="Jeong J.-H."/>
            <person name="Kim D."/>
            <person name="Kim S."/>
            <person name="Ryu S."/>
            <person name="Song J.Y."/>
            <person name="Lee S.K."/>
        </authorList>
    </citation>
    <scope>NUCLEOTIDE SEQUENCE [LARGE SCALE GENOMIC DNA]</scope>
    <source>
        <tissue evidence="2">Muscle</tissue>
    </source>
</reference>
<accession>A0A4Z2GP58</accession>
<feature type="compositionally biased region" description="Low complexity" evidence="1">
    <location>
        <begin position="112"/>
        <end position="123"/>
    </location>
</feature>
<evidence type="ECO:0000313" key="3">
    <source>
        <dbReference type="Proteomes" id="UP000314294"/>
    </source>
</evidence>
<feature type="region of interest" description="Disordered" evidence="1">
    <location>
        <begin position="104"/>
        <end position="123"/>
    </location>
</feature>